<evidence type="ECO:0000313" key="2">
    <source>
        <dbReference type="Proteomes" id="UP000076722"/>
    </source>
</evidence>
<dbReference type="AlphaFoldDB" id="A0A164MYM6"/>
<sequence length="203" mass="23005">MGMLEKCVNLQDLAVLGFGRRTNDGGPPSTENAFWSSKTVRPSSVTVYHADCGLFALYGLSAPASLQHCTHLSLENTDTDLSSASYLLTLIPTVTHLAFFYAHPKLFEVRHLRALCKAHRQLQLLVIVHYIPMKHWKTFINLYGASPTTQPHLKSKFESKDNRIALLNIESTRNTHYLMWNRVARGAQDIWDLGRQRLKDIST</sequence>
<protein>
    <submittedName>
        <fullName evidence="1">Uncharacterized protein</fullName>
    </submittedName>
</protein>
<dbReference type="Proteomes" id="UP000076722">
    <property type="component" value="Unassembled WGS sequence"/>
</dbReference>
<reference evidence="1 2" key="1">
    <citation type="journal article" date="2016" name="Mol. Biol. Evol.">
        <title>Comparative Genomics of Early-Diverging Mushroom-Forming Fungi Provides Insights into the Origins of Lignocellulose Decay Capabilities.</title>
        <authorList>
            <person name="Nagy L.G."/>
            <person name="Riley R."/>
            <person name="Tritt A."/>
            <person name="Adam C."/>
            <person name="Daum C."/>
            <person name="Floudas D."/>
            <person name="Sun H."/>
            <person name="Yadav J.S."/>
            <person name="Pangilinan J."/>
            <person name="Larsson K.H."/>
            <person name="Matsuura K."/>
            <person name="Barry K."/>
            <person name="Labutti K."/>
            <person name="Kuo R."/>
            <person name="Ohm R.A."/>
            <person name="Bhattacharya S.S."/>
            <person name="Shirouzu T."/>
            <person name="Yoshinaga Y."/>
            <person name="Martin F.M."/>
            <person name="Grigoriev I.V."/>
            <person name="Hibbett D.S."/>
        </authorList>
    </citation>
    <scope>NUCLEOTIDE SEQUENCE [LARGE SCALE GENOMIC DNA]</scope>
    <source>
        <strain evidence="1 2">HHB9708</strain>
    </source>
</reference>
<organism evidence="1 2">
    <name type="scientific">Sistotremastrum niveocremeum HHB9708</name>
    <dbReference type="NCBI Taxonomy" id="1314777"/>
    <lineage>
        <taxon>Eukaryota</taxon>
        <taxon>Fungi</taxon>
        <taxon>Dikarya</taxon>
        <taxon>Basidiomycota</taxon>
        <taxon>Agaricomycotina</taxon>
        <taxon>Agaricomycetes</taxon>
        <taxon>Sistotremastrales</taxon>
        <taxon>Sistotremastraceae</taxon>
        <taxon>Sertulicium</taxon>
        <taxon>Sertulicium niveocremeum</taxon>
    </lineage>
</organism>
<gene>
    <name evidence="1" type="ORF">SISNIDRAFT_491245</name>
</gene>
<proteinExistence type="predicted"/>
<name>A0A164MYM6_9AGAM</name>
<evidence type="ECO:0000313" key="1">
    <source>
        <dbReference type="EMBL" id="KZS87180.1"/>
    </source>
</evidence>
<accession>A0A164MYM6</accession>
<keyword evidence="2" id="KW-1185">Reference proteome</keyword>
<dbReference type="EMBL" id="KV419454">
    <property type="protein sequence ID" value="KZS87180.1"/>
    <property type="molecule type" value="Genomic_DNA"/>
</dbReference>